<dbReference type="GO" id="GO:0050998">
    <property type="term" value="F:nitric-oxide synthase binding"/>
    <property type="evidence" value="ECO:0007669"/>
    <property type="project" value="TreeGrafter"/>
</dbReference>
<dbReference type="PROSITE" id="PS01179">
    <property type="entry name" value="PID"/>
    <property type="match status" value="1"/>
</dbReference>
<name>A0A915EHW4_9BILA</name>
<evidence type="ECO:0000259" key="1">
    <source>
        <dbReference type="PROSITE" id="PS01179"/>
    </source>
</evidence>
<dbReference type="Gene3D" id="2.30.29.30">
    <property type="entry name" value="Pleckstrin-homology domain (PH domain)/Phosphotyrosine-binding domain (PTB)"/>
    <property type="match status" value="1"/>
</dbReference>
<proteinExistence type="predicted"/>
<dbReference type="WBParaSite" id="jg651">
    <property type="protein sequence ID" value="jg651"/>
    <property type="gene ID" value="jg651"/>
</dbReference>
<feature type="domain" description="PID" evidence="1">
    <location>
        <begin position="33"/>
        <end position="93"/>
    </location>
</feature>
<accession>A0A915EHW4</accession>
<dbReference type="InterPro" id="IPR051133">
    <property type="entry name" value="Adapter_Engulfment-Domain"/>
</dbReference>
<protein>
    <submittedName>
        <fullName evidence="3">PID domain-containing protein</fullName>
    </submittedName>
</protein>
<dbReference type="InterPro" id="IPR006020">
    <property type="entry name" value="PTB/PI_dom"/>
</dbReference>
<evidence type="ECO:0000313" key="3">
    <source>
        <dbReference type="WBParaSite" id="jg651"/>
    </source>
</evidence>
<dbReference type="PANTHER" id="PTHR11232:SF17">
    <property type="entry name" value="CAPON-LIKE PROTEIN"/>
    <property type="match status" value="1"/>
</dbReference>
<dbReference type="PANTHER" id="PTHR11232">
    <property type="entry name" value="PHOSPHOTYROSINE INTERACTION DOMAIN-CONTAINING FAMILY MEMBER"/>
    <property type="match status" value="1"/>
</dbReference>
<dbReference type="SMART" id="SM00462">
    <property type="entry name" value="PTB"/>
    <property type="match status" value="1"/>
</dbReference>
<dbReference type="Proteomes" id="UP000887574">
    <property type="component" value="Unplaced"/>
</dbReference>
<dbReference type="InterPro" id="IPR011993">
    <property type="entry name" value="PH-like_dom_sf"/>
</dbReference>
<organism evidence="2 3">
    <name type="scientific">Ditylenchus dipsaci</name>
    <dbReference type="NCBI Taxonomy" id="166011"/>
    <lineage>
        <taxon>Eukaryota</taxon>
        <taxon>Metazoa</taxon>
        <taxon>Ecdysozoa</taxon>
        <taxon>Nematoda</taxon>
        <taxon>Chromadorea</taxon>
        <taxon>Rhabditida</taxon>
        <taxon>Tylenchina</taxon>
        <taxon>Tylenchomorpha</taxon>
        <taxon>Sphaerularioidea</taxon>
        <taxon>Anguinidae</taxon>
        <taxon>Anguininae</taxon>
        <taxon>Ditylenchus</taxon>
    </lineage>
</organism>
<sequence length="153" mass="17640">MPAKKKHGQYDIITDDLYDCRIPLHNEVAYQHGIHFEAKYIGSMEIPRPGTRIEIVAAMRRVRYEFKARAMKKKPVDITVSVDGVKVVLQRNKKKRQKDGAVWDESKLLVMFHPIYRIFYVSHDSQDLQIFSYIARDGAGNTLSAMSSSALKR</sequence>
<dbReference type="AlphaFoldDB" id="A0A915EHW4"/>
<reference evidence="3" key="1">
    <citation type="submission" date="2022-11" db="UniProtKB">
        <authorList>
            <consortium name="WormBaseParasite"/>
        </authorList>
    </citation>
    <scope>IDENTIFICATION</scope>
</reference>
<keyword evidence="2" id="KW-1185">Reference proteome</keyword>
<evidence type="ECO:0000313" key="2">
    <source>
        <dbReference type="Proteomes" id="UP000887574"/>
    </source>
</evidence>
<dbReference type="Pfam" id="PF00640">
    <property type="entry name" value="PID"/>
    <property type="match status" value="1"/>
</dbReference>
<dbReference type="SUPFAM" id="SSF50729">
    <property type="entry name" value="PH domain-like"/>
    <property type="match status" value="1"/>
</dbReference>